<dbReference type="Proteomes" id="UP000294847">
    <property type="component" value="Chromosome 4"/>
</dbReference>
<name>A0A4P7NFQ1_PYROR</name>
<organism evidence="2 3">
    <name type="scientific">Pyricularia oryzae</name>
    <name type="common">Rice blast fungus</name>
    <name type="synonym">Magnaporthe oryzae</name>
    <dbReference type="NCBI Taxonomy" id="318829"/>
    <lineage>
        <taxon>Eukaryota</taxon>
        <taxon>Fungi</taxon>
        <taxon>Dikarya</taxon>
        <taxon>Ascomycota</taxon>
        <taxon>Pezizomycotina</taxon>
        <taxon>Sordariomycetes</taxon>
        <taxon>Sordariomycetidae</taxon>
        <taxon>Magnaporthales</taxon>
        <taxon>Pyriculariaceae</taxon>
        <taxon>Pyricularia</taxon>
    </lineage>
</organism>
<feature type="region of interest" description="Disordered" evidence="1">
    <location>
        <begin position="212"/>
        <end position="231"/>
    </location>
</feature>
<proteinExistence type="predicted"/>
<accession>A0A4P7NFQ1</accession>
<sequence length="231" mass="23968">MISRPAPIDGPNLTSDVPRIAVVGQKGNDGGDLAGLGEPALRDALAQAVVGRLAEPLHHGHGGGAGRDAVDPDAVLGVLDGGGLAHGDDGALGHRVGRRVRRAHQAGDAGGQHDGAALRLRGHVAQPQLQQQVGAQDVVVEDLGGRGGRHFQQRAARPAHARVVDQDVEPPVRAADVRVQLRDAGLGPRVQRARNHRRAQLGGQRFLARLVGRDDGRAFGRQPPDDGGAAP</sequence>
<dbReference type="AlphaFoldDB" id="A0A4P7NFQ1"/>
<reference evidence="2 3" key="1">
    <citation type="journal article" date="2019" name="Mol. Biol. Evol.">
        <title>Blast fungal genomes show frequent chromosomal changes, gene gains and losses, and effector gene turnover.</title>
        <authorList>
            <person name="Gomez Luciano L.B."/>
            <person name="Jason Tsai I."/>
            <person name="Chuma I."/>
            <person name="Tosa Y."/>
            <person name="Chen Y.H."/>
            <person name="Li J.Y."/>
            <person name="Li M.Y."/>
            <person name="Jade Lu M.Y."/>
            <person name="Nakayashiki H."/>
            <person name="Li W.H."/>
        </authorList>
    </citation>
    <scope>NUCLEOTIDE SEQUENCE [LARGE SCALE GENOMIC DNA]</scope>
    <source>
        <strain evidence="2">MZ5-1-6</strain>
    </source>
</reference>
<dbReference type="EMBL" id="CP034207">
    <property type="protein sequence ID" value="QBZ60721.1"/>
    <property type="molecule type" value="Genomic_DNA"/>
</dbReference>
<gene>
    <name evidence="2" type="ORF">PoMZ_07663</name>
</gene>
<protein>
    <submittedName>
        <fullName evidence="2">Uncharacterized protein</fullName>
    </submittedName>
</protein>
<evidence type="ECO:0000313" key="3">
    <source>
        <dbReference type="Proteomes" id="UP000294847"/>
    </source>
</evidence>
<evidence type="ECO:0000256" key="1">
    <source>
        <dbReference type="SAM" id="MobiDB-lite"/>
    </source>
</evidence>
<evidence type="ECO:0000313" key="2">
    <source>
        <dbReference type="EMBL" id="QBZ60721.1"/>
    </source>
</evidence>